<keyword evidence="3" id="KW-1185">Reference proteome</keyword>
<evidence type="ECO:0008006" key="4">
    <source>
        <dbReference type="Google" id="ProtNLM"/>
    </source>
</evidence>
<proteinExistence type="predicted"/>
<dbReference type="Proteomes" id="UP001596174">
    <property type="component" value="Unassembled WGS sequence"/>
</dbReference>
<accession>A0ABW1G9J0</accession>
<dbReference type="EMBL" id="JBHSQJ010000162">
    <property type="protein sequence ID" value="MFC5911401.1"/>
    <property type="molecule type" value="Genomic_DNA"/>
</dbReference>
<evidence type="ECO:0000313" key="2">
    <source>
        <dbReference type="EMBL" id="MFC5911401.1"/>
    </source>
</evidence>
<feature type="compositionally biased region" description="Basic and acidic residues" evidence="1">
    <location>
        <begin position="31"/>
        <end position="40"/>
    </location>
</feature>
<organism evidence="2 3">
    <name type="scientific">Streptacidiphilus monticola</name>
    <dbReference type="NCBI Taxonomy" id="2161674"/>
    <lineage>
        <taxon>Bacteria</taxon>
        <taxon>Bacillati</taxon>
        <taxon>Actinomycetota</taxon>
        <taxon>Actinomycetes</taxon>
        <taxon>Kitasatosporales</taxon>
        <taxon>Streptomycetaceae</taxon>
        <taxon>Streptacidiphilus</taxon>
    </lineage>
</organism>
<evidence type="ECO:0000313" key="3">
    <source>
        <dbReference type="Proteomes" id="UP001596174"/>
    </source>
</evidence>
<feature type="region of interest" description="Disordered" evidence="1">
    <location>
        <begin position="26"/>
        <end position="52"/>
    </location>
</feature>
<name>A0ABW1G9J0_9ACTN</name>
<reference evidence="3" key="1">
    <citation type="journal article" date="2019" name="Int. J. Syst. Evol. Microbiol.">
        <title>The Global Catalogue of Microorganisms (GCM) 10K type strain sequencing project: providing services to taxonomists for standard genome sequencing and annotation.</title>
        <authorList>
            <consortium name="The Broad Institute Genomics Platform"/>
            <consortium name="The Broad Institute Genome Sequencing Center for Infectious Disease"/>
            <person name="Wu L."/>
            <person name="Ma J."/>
        </authorList>
    </citation>
    <scope>NUCLEOTIDE SEQUENCE [LARGE SCALE GENOMIC DNA]</scope>
    <source>
        <strain evidence="3">JCM 4816</strain>
    </source>
</reference>
<protein>
    <recommendedName>
        <fullName evidence="4">FXSXX-COOH protein</fullName>
    </recommendedName>
</protein>
<gene>
    <name evidence="2" type="ORF">ACFP3V_29880</name>
</gene>
<comment type="caution">
    <text evidence="2">The sequence shown here is derived from an EMBL/GenBank/DDBJ whole genome shotgun (WGS) entry which is preliminary data.</text>
</comment>
<sequence>MVQNSLLDLSPLELRYLDQAVVEISTDPGIGEERPAKPRDSAVGVPRRSPFR</sequence>
<evidence type="ECO:0000256" key="1">
    <source>
        <dbReference type="SAM" id="MobiDB-lite"/>
    </source>
</evidence>
<dbReference type="RefSeq" id="WP_380590296.1">
    <property type="nucleotide sequence ID" value="NZ_JBHSQJ010000162.1"/>
</dbReference>